<dbReference type="PANTHER" id="PTHR34301:SF8">
    <property type="entry name" value="ATPASE DOMAIN-CONTAINING PROTEIN"/>
    <property type="match status" value="1"/>
</dbReference>
<keyword evidence="2" id="KW-0067">ATP-binding</keyword>
<dbReference type="PANTHER" id="PTHR34301">
    <property type="entry name" value="DNA-BINDING PROTEIN-RELATED"/>
    <property type="match status" value="1"/>
</dbReference>
<evidence type="ECO:0000313" key="2">
    <source>
        <dbReference type="EMBL" id="RGS18245.1"/>
    </source>
</evidence>
<organism evidence="2 3">
    <name type="scientific">Segatella copri</name>
    <dbReference type="NCBI Taxonomy" id="165179"/>
    <lineage>
        <taxon>Bacteria</taxon>
        <taxon>Pseudomonadati</taxon>
        <taxon>Bacteroidota</taxon>
        <taxon>Bacteroidia</taxon>
        <taxon>Bacteroidales</taxon>
        <taxon>Prevotellaceae</taxon>
        <taxon>Segatella</taxon>
    </lineage>
</organism>
<dbReference type="Proteomes" id="UP000283872">
    <property type="component" value="Unassembled WGS sequence"/>
</dbReference>
<reference evidence="2 3" key="1">
    <citation type="submission" date="2018-08" db="EMBL/GenBank/DDBJ databases">
        <title>A genome reference for cultivated species of the human gut microbiota.</title>
        <authorList>
            <person name="Zou Y."/>
            <person name="Xue W."/>
            <person name="Luo G."/>
        </authorList>
    </citation>
    <scope>NUCLEOTIDE SEQUENCE [LARGE SCALE GENOMIC DNA]</scope>
    <source>
        <strain evidence="2 3">AF24-12</strain>
    </source>
</reference>
<accession>A0A3E5DXK2</accession>
<feature type="domain" description="ATPase" evidence="1">
    <location>
        <begin position="16"/>
        <end position="204"/>
    </location>
</feature>
<protein>
    <submittedName>
        <fullName evidence="2">ATP-binding protein</fullName>
    </submittedName>
</protein>
<gene>
    <name evidence="2" type="ORF">DWY11_02635</name>
</gene>
<dbReference type="SUPFAM" id="SSF52540">
    <property type="entry name" value="P-loop containing nucleoside triphosphate hydrolases"/>
    <property type="match status" value="1"/>
</dbReference>
<dbReference type="InterPro" id="IPR027417">
    <property type="entry name" value="P-loop_NTPase"/>
</dbReference>
<evidence type="ECO:0000259" key="1">
    <source>
        <dbReference type="Pfam" id="PF01637"/>
    </source>
</evidence>
<sequence>MENPFQVGSLVDAPYFTDRVKELDYIVQFLKSENHLVLMSPRRFGKSSLVKKAVVQTQRPYLWLNMQAVLSKEDFAAKLLKELLNQFKLEKMKHYLRNFRIIPSINMNPMTDEVSVSFQPSTDNGSTAIEDVLNTIQKVSTPQNKLIVVLDEFQSILEIDKNMDKQLRSIMQEQTGINYIFLGSQESMMTDIFERVKSPFYHFGMLMRLNKIPYEDFKSYIADRLEDVSEQPTQIADEILAFTSCHPYYTQQLSFAVWNNLVAGKNENVLQLSIEDIITTHDLDYERLWLNFNKTDKYVMVSICEGNNPAQDRNQPTSTMTSALLRLSKKGYIIRSDRYEIEDPFFRKWILKNMIE</sequence>
<name>A0A3E5DXK2_9BACT</name>
<evidence type="ECO:0000313" key="3">
    <source>
        <dbReference type="Proteomes" id="UP000283872"/>
    </source>
</evidence>
<proteinExistence type="predicted"/>
<dbReference type="InterPro" id="IPR011579">
    <property type="entry name" value="ATPase_dom"/>
</dbReference>
<dbReference type="AlphaFoldDB" id="A0A3E5DXK2"/>
<dbReference type="EMBL" id="QRVA01000004">
    <property type="protein sequence ID" value="RGS18245.1"/>
    <property type="molecule type" value="Genomic_DNA"/>
</dbReference>
<keyword evidence="2" id="KW-0547">Nucleotide-binding</keyword>
<dbReference type="Pfam" id="PF01637">
    <property type="entry name" value="ATPase_2"/>
    <property type="match status" value="1"/>
</dbReference>
<comment type="caution">
    <text evidence="2">The sequence shown here is derived from an EMBL/GenBank/DDBJ whole genome shotgun (WGS) entry which is preliminary data.</text>
</comment>
<dbReference type="GO" id="GO:0005524">
    <property type="term" value="F:ATP binding"/>
    <property type="evidence" value="ECO:0007669"/>
    <property type="project" value="UniProtKB-KW"/>
</dbReference>
<dbReference type="RefSeq" id="WP_117587531.1">
    <property type="nucleotide sequence ID" value="NZ_QRVA01000004.1"/>
</dbReference>
<dbReference type="Gene3D" id="3.40.50.300">
    <property type="entry name" value="P-loop containing nucleotide triphosphate hydrolases"/>
    <property type="match status" value="1"/>
</dbReference>